<name>A0A0J9XK28_GEOCN</name>
<evidence type="ECO:0000313" key="3">
    <source>
        <dbReference type="Proteomes" id="UP000242525"/>
    </source>
</evidence>
<reference evidence="2" key="1">
    <citation type="submission" date="2014-03" db="EMBL/GenBank/DDBJ databases">
        <authorList>
            <person name="Casaregola S."/>
        </authorList>
    </citation>
    <scope>NUCLEOTIDE SEQUENCE [LARGE SCALE GENOMIC DNA]</scope>
    <source>
        <strain evidence="2">CLIB 918</strain>
    </source>
</reference>
<dbReference type="PANTHER" id="PTHR13271:SF76">
    <property type="entry name" value="SET DOMAIN-CONTAINING PROTEIN 8"/>
    <property type="match status" value="1"/>
</dbReference>
<evidence type="ECO:0000313" key="2">
    <source>
        <dbReference type="EMBL" id="CDO57642.1"/>
    </source>
</evidence>
<dbReference type="STRING" id="1173061.A0A0J9XK28"/>
<evidence type="ECO:0000259" key="1">
    <source>
        <dbReference type="PROSITE" id="PS50280"/>
    </source>
</evidence>
<dbReference type="InterPro" id="IPR050600">
    <property type="entry name" value="SETD3_SETD6_MTase"/>
</dbReference>
<dbReference type="InterPro" id="IPR001214">
    <property type="entry name" value="SET_dom"/>
</dbReference>
<sequence>MASEFDRSKKLDALANWAEEQGITINDCKIRTDSNGAGIFATRDLAAGDTIVTVPYHKVLSRDTVVEYAQTHEFLRNLLLRDAAGAPISEAELTGISDKDVLTRFFISEILTNRRGDNNNNNNWDSWVESLPALREMNLPIAWDRQYIEDLVGTSIYDATLSKVNFLKFRYKRFFESAEVRDLIKEYVMSGPAPKLHTESDIELAFKDWVLIESWISSRSLEVFYRDQRELCLGLVPVVDMANHDSVNSNAKYELDFDGKVVSLVATDTIAAGTEVLIDYGQDKGAGEFVFSYGFIPATFNDAVVANFIIPDLLGDEEESEDSGPADETSELTVLRAKDKMFGAVPRLLRVQADGTWTSDYLSFLALPASEFAFGGSDGTEVEFRGTGVAELRAGGAQAVADNDAAVMERAASMADSLVVDVLRPELEQDATSVPSSGGAAVAGRLAELERLLLTKIKMGGAR</sequence>
<feature type="domain" description="SET" evidence="1">
    <location>
        <begin position="21"/>
        <end position="281"/>
    </location>
</feature>
<dbReference type="PANTHER" id="PTHR13271">
    <property type="entry name" value="UNCHARACTERIZED PUTATIVE METHYLTRANSFERASE"/>
    <property type="match status" value="1"/>
</dbReference>
<dbReference type="GO" id="GO:0005634">
    <property type="term" value="C:nucleus"/>
    <property type="evidence" value="ECO:0007669"/>
    <property type="project" value="TreeGrafter"/>
</dbReference>
<dbReference type="AlphaFoldDB" id="A0A0J9XK28"/>
<dbReference type="OrthoDB" id="4089661at2759"/>
<dbReference type="SUPFAM" id="SSF82199">
    <property type="entry name" value="SET domain"/>
    <property type="match status" value="1"/>
</dbReference>
<dbReference type="GO" id="GO:0016279">
    <property type="term" value="F:protein-lysine N-methyltransferase activity"/>
    <property type="evidence" value="ECO:0007669"/>
    <property type="project" value="TreeGrafter"/>
</dbReference>
<organism evidence="2 3">
    <name type="scientific">Geotrichum candidum</name>
    <name type="common">Oospora lactis</name>
    <name type="synonym">Dipodascus geotrichum</name>
    <dbReference type="NCBI Taxonomy" id="1173061"/>
    <lineage>
        <taxon>Eukaryota</taxon>
        <taxon>Fungi</taxon>
        <taxon>Dikarya</taxon>
        <taxon>Ascomycota</taxon>
        <taxon>Saccharomycotina</taxon>
        <taxon>Dipodascomycetes</taxon>
        <taxon>Dipodascales</taxon>
        <taxon>Dipodascaceae</taxon>
        <taxon>Geotrichum</taxon>
    </lineage>
</organism>
<keyword evidence="3" id="KW-1185">Reference proteome</keyword>
<comment type="caution">
    <text evidence="2">The sequence shown here is derived from an EMBL/GenBank/DDBJ whole genome shotgun (WGS) entry which is preliminary data.</text>
</comment>
<dbReference type="Gene3D" id="3.90.1410.10">
    <property type="entry name" value="set domain protein methyltransferase, domain 1"/>
    <property type="match status" value="1"/>
</dbReference>
<proteinExistence type="predicted"/>
<protein>
    <recommendedName>
        <fullName evidence="1">SET domain-containing protein</fullName>
    </recommendedName>
</protein>
<dbReference type="EMBL" id="CCBN010000024">
    <property type="protein sequence ID" value="CDO57642.1"/>
    <property type="molecule type" value="Genomic_DNA"/>
</dbReference>
<dbReference type="CDD" id="cd10527">
    <property type="entry name" value="SET_LSMT"/>
    <property type="match status" value="1"/>
</dbReference>
<gene>
    <name evidence="2" type="ORF">BN980_GECA24s00032g</name>
</gene>
<dbReference type="InterPro" id="IPR046341">
    <property type="entry name" value="SET_dom_sf"/>
</dbReference>
<dbReference type="Pfam" id="PF00856">
    <property type="entry name" value="SET"/>
    <property type="match status" value="1"/>
</dbReference>
<dbReference type="PROSITE" id="PS50280">
    <property type="entry name" value="SET"/>
    <property type="match status" value="1"/>
</dbReference>
<dbReference type="Proteomes" id="UP000242525">
    <property type="component" value="Unassembled WGS sequence"/>
</dbReference>
<accession>A0A0J9XK28</accession>